<feature type="transmembrane region" description="Helical" evidence="1">
    <location>
        <begin position="69"/>
        <end position="97"/>
    </location>
</feature>
<accession>A0A8D9EG68</accession>
<name>A0A8D9EG68_9HEMI</name>
<dbReference type="AlphaFoldDB" id="A0A8D9EG68"/>
<dbReference type="EMBL" id="HBUF01527241">
    <property type="protein sequence ID" value="CAG6750600.1"/>
    <property type="molecule type" value="Transcribed_RNA"/>
</dbReference>
<keyword evidence="1" id="KW-1133">Transmembrane helix</keyword>
<protein>
    <recommendedName>
        <fullName evidence="3">Transmembrane protein</fullName>
    </recommendedName>
</protein>
<evidence type="ECO:0000256" key="1">
    <source>
        <dbReference type="SAM" id="Phobius"/>
    </source>
</evidence>
<feature type="transmembrane region" description="Helical" evidence="1">
    <location>
        <begin position="38"/>
        <end position="57"/>
    </location>
</feature>
<sequence length="113" mass="13881">MLPIIQIYDFLLSNTTSLYLKIKLNTSQTLNFEFDFHILRWLFYIIMRTCFLFNRLCRYKFLNLNRSKLLNYLFVIQVNKADVKLLLLNSFFVIWVIPRYNYFISHYIYLILG</sequence>
<keyword evidence="1" id="KW-0812">Transmembrane</keyword>
<organism evidence="2">
    <name type="scientific">Cacopsylla melanoneura</name>
    <dbReference type="NCBI Taxonomy" id="428564"/>
    <lineage>
        <taxon>Eukaryota</taxon>
        <taxon>Metazoa</taxon>
        <taxon>Ecdysozoa</taxon>
        <taxon>Arthropoda</taxon>
        <taxon>Hexapoda</taxon>
        <taxon>Insecta</taxon>
        <taxon>Pterygota</taxon>
        <taxon>Neoptera</taxon>
        <taxon>Paraneoptera</taxon>
        <taxon>Hemiptera</taxon>
        <taxon>Sternorrhyncha</taxon>
        <taxon>Psylloidea</taxon>
        <taxon>Psyllidae</taxon>
        <taxon>Psyllinae</taxon>
        <taxon>Cacopsylla</taxon>
    </lineage>
</organism>
<evidence type="ECO:0008006" key="3">
    <source>
        <dbReference type="Google" id="ProtNLM"/>
    </source>
</evidence>
<keyword evidence="1" id="KW-0472">Membrane</keyword>
<proteinExistence type="predicted"/>
<reference evidence="2" key="1">
    <citation type="submission" date="2021-05" db="EMBL/GenBank/DDBJ databases">
        <authorList>
            <person name="Alioto T."/>
            <person name="Alioto T."/>
            <person name="Gomez Garrido J."/>
        </authorList>
    </citation>
    <scope>NUCLEOTIDE SEQUENCE</scope>
</reference>
<evidence type="ECO:0000313" key="2">
    <source>
        <dbReference type="EMBL" id="CAG6750600.1"/>
    </source>
</evidence>